<dbReference type="GO" id="GO:0008081">
    <property type="term" value="F:phosphoric diester hydrolase activity"/>
    <property type="evidence" value="ECO:0007669"/>
    <property type="project" value="InterPro"/>
</dbReference>
<dbReference type="AlphaFoldDB" id="A0A5D4RKL2"/>
<feature type="domain" description="GP-PDE" evidence="1">
    <location>
        <begin position="4"/>
        <end position="240"/>
    </location>
</feature>
<dbReference type="EMBL" id="VTER01000003">
    <property type="protein sequence ID" value="TYS50304.1"/>
    <property type="molecule type" value="Genomic_DNA"/>
</dbReference>
<evidence type="ECO:0000259" key="1">
    <source>
        <dbReference type="PROSITE" id="PS51704"/>
    </source>
</evidence>
<evidence type="ECO:0000313" key="3">
    <source>
        <dbReference type="Proteomes" id="UP000322139"/>
    </source>
</evidence>
<dbReference type="SUPFAM" id="SSF51695">
    <property type="entry name" value="PLC-like phosphodiesterases"/>
    <property type="match status" value="1"/>
</dbReference>
<protein>
    <submittedName>
        <fullName evidence="2">Glycerophosphodiester phosphodiesterase</fullName>
    </submittedName>
</protein>
<dbReference type="PROSITE" id="PS51704">
    <property type="entry name" value="GP_PDE"/>
    <property type="match status" value="1"/>
</dbReference>
<dbReference type="GO" id="GO:0006629">
    <property type="term" value="P:lipid metabolic process"/>
    <property type="evidence" value="ECO:0007669"/>
    <property type="project" value="InterPro"/>
</dbReference>
<dbReference type="InterPro" id="IPR017946">
    <property type="entry name" value="PLC-like_Pdiesterase_TIM-brl"/>
</dbReference>
<comment type="caution">
    <text evidence="2">The sequence shown here is derived from an EMBL/GenBank/DDBJ whole genome shotgun (WGS) entry which is preliminary data.</text>
</comment>
<dbReference type="Pfam" id="PF03009">
    <property type="entry name" value="GDPD"/>
    <property type="match status" value="1"/>
</dbReference>
<dbReference type="RefSeq" id="WP_148974106.1">
    <property type="nucleotide sequence ID" value="NZ_JBNIKU010000016.1"/>
</dbReference>
<dbReference type="Gene3D" id="3.20.20.190">
    <property type="entry name" value="Phosphatidylinositol (PI) phosphodiesterase"/>
    <property type="match status" value="1"/>
</dbReference>
<organism evidence="2 3">
    <name type="scientific">Bacillus infantis</name>
    <dbReference type="NCBI Taxonomy" id="324767"/>
    <lineage>
        <taxon>Bacteria</taxon>
        <taxon>Bacillati</taxon>
        <taxon>Bacillota</taxon>
        <taxon>Bacilli</taxon>
        <taxon>Bacillales</taxon>
        <taxon>Bacillaceae</taxon>
        <taxon>Bacillus</taxon>
    </lineage>
</organism>
<proteinExistence type="predicted"/>
<evidence type="ECO:0000313" key="2">
    <source>
        <dbReference type="EMBL" id="TYS50304.1"/>
    </source>
</evidence>
<dbReference type="Proteomes" id="UP000322139">
    <property type="component" value="Unassembled WGS sequence"/>
</dbReference>
<reference evidence="2 3" key="1">
    <citation type="submission" date="2019-08" db="EMBL/GenBank/DDBJ databases">
        <title>Bacillus genomes from the desert of Cuatro Cienegas, Coahuila.</title>
        <authorList>
            <person name="Olmedo-Alvarez G."/>
        </authorList>
    </citation>
    <scope>NUCLEOTIDE SEQUENCE [LARGE SCALE GENOMIC DNA]</scope>
    <source>
        <strain evidence="2 3">CH446_14T</strain>
    </source>
</reference>
<dbReference type="CDD" id="cd08563">
    <property type="entry name" value="GDPD_TtGDE_like"/>
    <property type="match status" value="1"/>
</dbReference>
<dbReference type="PANTHER" id="PTHR46211:SF1">
    <property type="entry name" value="GLYCEROPHOSPHODIESTER PHOSPHODIESTERASE, CYTOPLASMIC"/>
    <property type="match status" value="1"/>
</dbReference>
<sequence length="243" mass="27469">MSKTNIYAHRGSKGTHPENTIAAFEEAVRLGVDGIELDVHLSKDGELIVIHDEKVDRTTDGKGNVRDMTLEELKKLDAGSWFREEFAEAKIPVLSEVLELLQGTGIKLNVEIKSDVIPYEGIEEKVLELLVKYDYTADAIISSFNHYSLQKVHQLNPEIETAILFMEVLYEPWKYAAGIGASALHVYAPVAYAEASREAERNQFPVRVFTINKEEQMRELLDLGVDTIMTDYPEKAMQVRDAR</sequence>
<dbReference type="InterPro" id="IPR030395">
    <property type="entry name" value="GP_PDE_dom"/>
</dbReference>
<name>A0A5D4RKL2_9BACI</name>
<gene>
    <name evidence="2" type="ORF">FZD51_07100</name>
</gene>
<dbReference type="PANTHER" id="PTHR46211">
    <property type="entry name" value="GLYCEROPHOSPHORYL DIESTER PHOSPHODIESTERASE"/>
    <property type="match status" value="1"/>
</dbReference>
<accession>A0A5D4RKL2</accession>